<dbReference type="PANTHER" id="PTHR24102">
    <property type="entry name" value="PHD FINGER PROTEIN"/>
    <property type="match status" value="1"/>
</dbReference>
<dbReference type="InterPro" id="IPR001965">
    <property type="entry name" value="Znf_PHD"/>
</dbReference>
<comment type="caution">
    <text evidence="8">The sequence shown here is derived from an EMBL/GenBank/DDBJ whole genome shotgun (WGS) entry which is preliminary data.</text>
</comment>
<evidence type="ECO:0000256" key="4">
    <source>
        <dbReference type="PROSITE-ProRule" id="PRU00146"/>
    </source>
</evidence>
<protein>
    <recommendedName>
        <fullName evidence="7">PHD-type domain-containing protein</fullName>
    </recommendedName>
</protein>
<keyword evidence="9" id="KW-1185">Reference proteome</keyword>
<dbReference type="Pfam" id="PF00628">
    <property type="entry name" value="PHD"/>
    <property type="match status" value="1"/>
</dbReference>
<feature type="compositionally biased region" description="Basic and acidic residues" evidence="6">
    <location>
        <begin position="289"/>
        <end position="299"/>
    </location>
</feature>
<proteinExistence type="predicted"/>
<dbReference type="PROSITE" id="PS50016">
    <property type="entry name" value="ZF_PHD_2"/>
    <property type="match status" value="1"/>
</dbReference>
<evidence type="ECO:0000259" key="7">
    <source>
        <dbReference type="PROSITE" id="PS50016"/>
    </source>
</evidence>
<dbReference type="InterPro" id="IPR013083">
    <property type="entry name" value="Znf_RING/FYVE/PHD"/>
</dbReference>
<dbReference type="InterPro" id="IPR011011">
    <property type="entry name" value="Znf_FYVE_PHD"/>
</dbReference>
<keyword evidence="5" id="KW-0175">Coiled coil</keyword>
<feature type="region of interest" description="Disordered" evidence="6">
    <location>
        <begin position="128"/>
        <end position="154"/>
    </location>
</feature>
<feature type="compositionally biased region" description="Basic and acidic residues" evidence="6">
    <location>
        <begin position="91"/>
        <end position="101"/>
    </location>
</feature>
<feature type="region of interest" description="Disordered" evidence="6">
    <location>
        <begin position="323"/>
        <end position="390"/>
    </location>
</feature>
<evidence type="ECO:0000256" key="1">
    <source>
        <dbReference type="ARBA" id="ARBA00022723"/>
    </source>
</evidence>
<dbReference type="CDD" id="cd15523">
    <property type="entry name" value="PHD_PHF21A"/>
    <property type="match status" value="1"/>
</dbReference>
<evidence type="ECO:0000256" key="6">
    <source>
        <dbReference type="SAM" id="MobiDB-lite"/>
    </source>
</evidence>
<keyword evidence="3" id="KW-0862">Zinc</keyword>
<evidence type="ECO:0000256" key="3">
    <source>
        <dbReference type="ARBA" id="ARBA00022833"/>
    </source>
</evidence>
<dbReference type="InterPro" id="IPR019787">
    <property type="entry name" value="Znf_PHD-finger"/>
</dbReference>
<dbReference type="PANTHER" id="PTHR24102:SF28">
    <property type="entry name" value="PHD-TYPE DOMAIN-CONTAINING PROTEIN"/>
    <property type="match status" value="1"/>
</dbReference>
<feature type="compositionally biased region" description="Polar residues" evidence="6">
    <location>
        <begin position="69"/>
        <end position="87"/>
    </location>
</feature>
<feature type="coiled-coil region" evidence="5">
    <location>
        <begin position="470"/>
        <end position="504"/>
    </location>
</feature>
<feature type="region of interest" description="Disordered" evidence="6">
    <location>
        <begin position="253"/>
        <end position="299"/>
    </location>
</feature>
<dbReference type="PROSITE" id="PS01359">
    <property type="entry name" value="ZF_PHD_1"/>
    <property type="match status" value="1"/>
</dbReference>
<keyword evidence="2 4" id="KW-0863">Zinc-finger</keyword>
<name>A0ABQ9E7Y3_TEGGR</name>
<gene>
    <name evidence="8" type="ORF">KUTeg_023727</name>
</gene>
<keyword evidence="1" id="KW-0479">Metal-binding</keyword>
<feature type="compositionally biased region" description="Polar residues" evidence="6">
    <location>
        <begin position="102"/>
        <end position="112"/>
    </location>
</feature>
<feature type="region of interest" description="Disordered" evidence="6">
    <location>
        <begin position="69"/>
        <end position="112"/>
    </location>
</feature>
<evidence type="ECO:0000256" key="2">
    <source>
        <dbReference type="ARBA" id="ARBA00022771"/>
    </source>
</evidence>
<organism evidence="8 9">
    <name type="scientific">Tegillarca granosa</name>
    <name type="common">Malaysian cockle</name>
    <name type="synonym">Anadara granosa</name>
    <dbReference type="NCBI Taxonomy" id="220873"/>
    <lineage>
        <taxon>Eukaryota</taxon>
        <taxon>Metazoa</taxon>
        <taxon>Spiralia</taxon>
        <taxon>Lophotrochozoa</taxon>
        <taxon>Mollusca</taxon>
        <taxon>Bivalvia</taxon>
        <taxon>Autobranchia</taxon>
        <taxon>Pteriomorphia</taxon>
        <taxon>Arcoida</taxon>
        <taxon>Arcoidea</taxon>
        <taxon>Arcidae</taxon>
        <taxon>Tegillarca</taxon>
    </lineage>
</organism>
<dbReference type="SMART" id="SM00249">
    <property type="entry name" value="PHD"/>
    <property type="match status" value="1"/>
</dbReference>
<dbReference type="EMBL" id="JARBDR010000921">
    <property type="protein sequence ID" value="KAJ8299667.1"/>
    <property type="molecule type" value="Genomic_DNA"/>
</dbReference>
<feature type="domain" description="PHD-type" evidence="7">
    <location>
        <begin position="405"/>
        <end position="452"/>
    </location>
</feature>
<dbReference type="InterPro" id="IPR019786">
    <property type="entry name" value="Zinc_finger_PHD-type_CS"/>
</dbReference>
<accession>A0ABQ9E7Y3</accession>
<dbReference type="Proteomes" id="UP001217089">
    <property type="component" value="Unassembled WGS sequence"/>
</dbReference>
<evidence type="ECO:0000313" key="8">
    <source>
        <dbReference type="EMBL" id="KAJ8299667.1"/>
    </source>
</evidence>
<sequence>MSRGDLDAIQAQLKTAIQSHQILVGKMKAFPQNAELKKQLFELQKEITILSAKQKGIVQSLRKDIVSRQVTPTTQQQPDIVQSQSLPDKTPSADRKQEGNSEKQTNSYQNSLAVKTPLVISTESVPVPNATPASVPSSSCSVGSVPSQNIDSGSNPVQSVPLQNTSVSSVPVSAGHNNLSSSVLVKTAQPQPVPNISVPLQTVPSQSVQVASVPVQSIPAQKVPIERIIKTEGNLPIKSTSPLLRVPQYPLHRPSILQGNKPALNKHHTGQTSSLPRRPSDSDLSNIRKSVDNKKQISPEEKEKLAYMAALELVTQETLKEMQNKKYERKRRTTANPMYNFEPERKRPSTLLLNSISNLPPGAKRPRGRPPKRSPNGSRPGTPDSTDSVTTAYKNGLYKNGDVHEDFCTVCGLAGQLLLCDTCSKVYHLQCLDPPLPCIPDGRWSCPRCQIQGTWSPAELAMVHSFIANKSAKEEERRKVMKKNTDLLNEKWQLENKTKQLNENVMGVMKCTCCGCI</sequence>
<dbReference type="Gene3D" id="3.30.40.10">
    <property type="entry name" value="Zinc/RING finger domain, C3HC4 (zinc finger)"/>
    <property type="match status" value="1"/>
</dbReference>
<feature type="compositionally biased region" description="Low complexity" evidence="6">
    <location>
        <begin position="132"/>
        <end position="147"/>
    </location>
</feature>
<evidence type="ECO:0000256" key="5">
    <source>
        <dbReference type="SAM" id="Coils"/>
    </source>
</evidence>
<reference evidence="8 9" key="1">
    <citation type="submission" date="2022-12" db="EMBL/GenBank/DDBJ databases">
        <title>Chromosome-level genome of Tegillarca granosa.</title>
        <authorList>
            <person name="Kim J."/>
        </authorList>
    </citation>
    <scope>NUCLEOTIDE SEQUENCE [LARGE SCALE GENOMIC DNA]</scope>
    <source>
        <strain evidence="8">Teg-2019</strain>
        <tissue evidence="8">Adductor muscle</tissue>
    </source>
</reference>
<dbReference type="SUPFAM" id="SSF57903">
    <property type="entry name" value="FYVE/PHD zinc finger"/>
    <property type="match status" value="1"/>
</dbReference>
<evidence type="ECO:0000313" key="9">
    <source>
        <dbReference type="Proteomes" id="UP001217089"/>
    </source>
</evidence>